<keyword evidence="9" id="KW-1185">Reference proteome</keyword>
<evidence type="ECO:0000256" key="1">
    <source>
        <dbReference type="ARBA" id="ARBA00022723"/>
    </source>
</evidence>
<dbReference type="GO" id="GO:0000978">
    <property type="term" value="F:RNA polymerase II cis-regulatory region sequence-specific DNA binding"/>
    <property type="evidence" value="ECO:0007669"/>
    <property type="project" value="TreeGrafter"/>
</dbReference>
<evidence type="ECO:0000256" key="6">
    <source>
        <dbReference type="PROSITE-ProRule" id="PRU00042"/>
    </source>
</evidence>
<dbReference type="FunFam" id="3.30.160.60:FF:000065">
    <property type="entry name" value="B-cell CLL/lymphoma 6, member B"/>
    <property type="match status" value="1"/>
</dbReference>
<dbReference type="PROSITE" id="PS00028">
    <property type="entry name" value="ZINC_FINGER_C2H2_1"/>
    <property type="match status" value="3"/>
</dbReference>
<accession>A0AAD1XDP3</accession>
<evidence type="ECO:0000259" key="7">
    <source>
        <dbReference type="PROSITE" id="PS50157"/>
    </source>
</evidence>
<keyword evidence="2" id="KW-0677">Repeat</keyword>
<evidence type="ECO:0000256" key="2">
    <source>
        <dbReference type="ARBA" id="ARBA00022737"/>
    </source>
</evidence>
<dbReference type="PANTHER" id="PTHR23235:SF142">
    <property type="entry name" value="ZINC FINGER PROTEIN 384"/>
    <property type="match status" value="1"/>
</dbReference>
<dbReference type="GO" id="GO:0008270">
    <property type="term" value="F:zinc ion binding"/>
    <property type="evidence" value="ECO:0007669"/>
    <property type="project" value="UniProtKB-KW"/>
</dbReference>
<sequence length="235" mass="27314">MEEPKSLIHYYASLVNGDFSGYCLCDLNLQSLIFTGLNIEAITKALMDYQHLWKLRDESNKNFTFPLHGFGMNNDSSVLAQAEMYLQNQGKGTVDHSAGVKSLEGVQTPGKLKKSEEIKESDALLENHPFEIVYKLNKKTNRKLKRIVCKFGNCNKVFEKKWNFKDHIRMHRGYTPYKCDECDKSFTQRGNLVKHLRQHKFRNLKSRKIHKCAHCPKSFTEKYNLKSHIKNSHGE</sequence>
<dbReference type="EMBL" id="CAMPGE010013745">
    <property type="protein sequence ID" value="CAI2372459.1"/>
    <property type="molecule type" value="Genomic_DNA"/>
</dbReference>
<proteinExistence type="predicted"/>
<evidence type="ECO:0000313" key="8">
    <source>
        <dbReference type="EMBL" id="CAI2372459.1"/>
    </source>
</evidence>
<reference evidence="8" key="1">
    <citation type="submission" date="2023-07" db="EMBL/GenBank/DDBJ databases">
        <authorList>
            <consortium name="AG Swart"/>
            <person name="Singh M."/>
            <person name="Singh A."/>
            <person name="Seah K."/>
            <person name="Emmerich C."/>
        </authorList>
    </citation>
    <scope>NUCLEOTIDE SEQUENCE</scope>
    <source>
        <strain evidence="8">DP1</strain>
    </source>
</reference>
<protein>
    <recommendedName>
        <fullName evidence="7">C2H2-type domain-containing protein</fullName>
    </recommendedName>
</protein>
<dbReference type="PANTHER" id="PTHR23235">
    <property type="entry name" value="KRUEPPEL-LIKE TRANSCRIPTION FACTOR"/>
    <property type="match status" value="1"/>
</dbReference>
<evidence type="ECO:0000256" key="4">
    <source>
        <dbReference type="ARBA" id="ARBA00022833"/>
    </source>
</evidence>
<dbReference type="Proteomes" id="UP001295684">
    <property type="component" value="Unassembled WGS sequence"/>
</dbReference>
<keyword evidence="1" id="KW-0479">Metal-binding</keyword>
<dbReference type="Pfam" id="PF00096">
    <property type="entry name" value="zf-C2H2"/>
    <property type="match status" value="3"/>
</dbReference>
<name>A0AAD1XDP3_EUPCR</name>
<dbReference type="PROSITE" id="PS50157">
    <property type="entry name" value="ZINC_FINGER_C2H2_2"/>
    <property type="match status" value="3"/>
</dbReference>
<evidence type="ECO:0000313" key="9">
    <source>
        <dbReference type="Proteomes" id="UP001295684"/>
    </source>
</evidence>
<organism evidence="8 9">
    <name type="scientific">Euplotes crassus</name>
    <dbReference type="NCBI Taxonomy" id="5936"/>
    <lineage>
        <taxon>Eukaryota</taxon>
        <taxon>Sar</taxon>
        <taxon>Alveolata</taxon>
        <taxon>Ciliophora</taxon>
        <taxon>Intramacronucleata</taxon>
        <taxon>Spirotrichea</taxon>
        <taxon>Hypotrichia</taxon>
        <taxon>Euplotida</taxon>
        <taxon>Euplotidae</taxon>
        <taxon>Moneuplotes</taxon>
    </lineage>
</organism>
<evidence type="ECO:0000256" key="5">
    <source>
        <dbReference type="ARBA" id="ARBA00023242"/>
    </source>
</evidence>
<feature type="domain" description="C2H2-type" evidence="7">
    <location>
        <begin position="210"/>
        <end position="235"/>
    </location>
</feature>
<comment type="caution">
    <text evidence="8">The sequence shown here is derived from an EMBL/GenBank/DDBJ whole genome shotgun (WGS) entry which is preliminary data.</text>
</comment>
<evidence type="ECO:0000256" key="3">
    <source>
        <dbReference type="ARBA" id="ARBA00022771"/>
    </source>
</evidence>
<keyword evidence="4" id="KW-0862">Zinc</keyword>
<dbReference type="SUPFAM" id="SSF57667">
    <property type="entry name" value="beta-beta-alpha zinc fingers"/>
    <property type="match status" value="2"/>
</dbReference>
<dbReference type="SMART" id="SM00355">
    <property type="entry name" value="ZnF_C2H2"/>
    <property type="match status" value="3"/>
</dbReference>
<dbReference type="AlphaFoldDB" id="A0AAD1XDP3"/>
<feature type="domain" description="C2H2-type" evidence="7">
    <location>
        <begin position="147"/>
        <end position="176"/>
    </location>
</feature>
<feature type="domain" description="C2H2-type" evidence="7">
    <location>
        <begin position="177"/>
        <end position="199"/>
    </location>
</feature>
<dbReference type="InterPro" id="IPR036236">
    <property type="entry name" value="Znf_C2H2_sf"/>
</dbReference>
<gene>
    <name evidence="8" type="ORF">ECRASSUSDP1_LOCUS13789</name>
</gene>
<dbReference type="Gene3D" id="3.30.160.60">
    <property type="entry name" value="Classic Zinc Finger"/>
    <property type="match status" value="3"/>
</dbReference>
<dbReference type="GO" id="GO:0000981">
    <property type="term" value="F:DNA-binding transcription factor activity, RNA polymerase II-specific"/>
    <property type="evidence" value="ECO:0007669"/>
    <property type="project" value="TreeGrafter"/>
</dbReference>
<dbReference type="InterPro" id="IPR013087">
    <property type="entry name" value="Znf_C2H2_type"/>
</dbReference>
<keyword evidence="5" id="KW-0539">Nucleus</keyword>
<keyword evidence="3 6" id="KW-0863">Zinc-finger</keyword>